<evidence type="ECO:0000259" key="4">
    <source>
        <dbReference type="PROSITE" id="PS50043"/>
    </source>
</evidence>
<reference evidence="6 8" key="2">
    <citation type="submission" date="2018-10" db="EMBL/GenBank/DDBJ databases">
        <title>Complete genome sequence of Pseudomonas pelagia strain Kongs-67.</title>
        <authorList>
            <person name="Sinha R.K."/>
            <person name="Krishnan K."/>
        </authorList>
    </citation>
    <scope>NUCLEOTIDE SEQUENCE [LARGE SCALE GENOMIC DNA]</scope>
    <source>
        <strain evidence="6 8">Kongs-67</strain>
    </source>
</reference>
<keyword evidence="3" id="KW-0804">Transcription</keyword>
<dbReference type="InterPro" id="IPR011990">
    <property type="entry name" value="TPR-like_helical_dom_sf"/>
</dbReference>
<evidence type="ECO:0000313" key="8">
    <source>
        <dbReference type="Proteomes" id="UP000344571"/>
    </source>
</evidence>
<organism evidence="5 7">
    <name type="scientific">Halopseudomonas pelagia</name>
    <dbReference type="NCBI Taxonomy" id="553151"/>
    <lineage>
        <taxon>Bacteria</taxon>
        <taxon>Pseudomonadati</taxon>
        <taxon>Pseudomonadota</taxon>
        <taxon>Gammaproteobacteria</taxon>
        <taxon>Pseudomonadales</taxon>
        <taxon>Pseudomonadaceae</taxon>
        <taxon>Halopseudomonas</taxon>
    </lineage>
</organism>
<dbReference type="EMBL" id="NWMT01000013">
    <property type="protein sequence ID" value="PCD01432.1"/>
    <property type="molecule type" value="Genomic_DNA"/>
</dbReference>
<dbReference type="EMBL" id="CP033116">
    <property type="protein sequence ID" value="QFY55011.1"/>
    <property type="molecule type" value="Genomic_DNA"/>
</dbReference>
<dbReference type="InterPro" id="IPR059106">
    <property type="entry name" value="WHD_MalT"/>
</dbReference>
<sequence>MSNDARTKTMISPLLRTKLVPPRQGRGTLPRPRLEQLIERVAETTLTVIKAPPGFGKSTLASAWAEAAVVRGARVAWLSLDEADNTSERLLRYVAAAVERGFEGDDEAELPKDLSLIPAGHLSTLLLNALARRREQCFLFIDDYHCVPEPVLTEALEQLIRFAPDNLHLVLCGRTNLPACLFAHIYCHACLEVNTDQLRFDVEETRDLLLRTGVPILDASDVLDLHAATEGWITALRASLINHPQRRADNPRLTKSISGVFDELINRLTPELSAQLPHLAAVKKFNAPLVERLIDGAEGRTFIAELERLQLFITGLDETGEWFSLHPLFCEHLQRRLSPQDIIAALRRAAWWFADQSAWTDAVRCALAAGDNDSAQEWIAYCAMGMVERGDFAILLDWQRQLRDRLLRPSVALRLALAWAAGLAMSCTEAREQLESVRSESTQIENSELYWECQALEGMILSMEDHSEAGGRLAQASLQHLERSPWIYNTLLNVVCFSHLHANNWEAFYSVPPVLYPPSDSHRCLFNKVYRLCVVGLGEHVQGRLSQAAATYKEGLRLANDEAWGHPVLRALPSSFLATVRYQQGDLVEAGRLNLKSTELIKLGGSLDCVVSTIITASRLSSHNAAEQRARHYLDEGERLAHSRDWPRLSAELLLERTRISLLENKQHEALACARKLEALNAAASPGQWEGYSYQTTLAILWCEAAGLPLQASTGAAEALIEGAERSNRRLMQLQLNAGLALLHWRRNAPDGAIDYLLEACRLAEACEAPQLLADFPVREALEELAAHGLERKALSDSQQAQLKRYALPSRESRTNAILQHAAIGLTGKERNILALVAQGKSNKEMARLLGITPETVKSYMKNIFAKLGVNNRAQAAAAAMANGLI</sequence>
<protein>
    <recommendedName>
        <fullName evidence="4">HTH luxR-type domain-containing protein</fullName>
    </recommendedName>
</protein>
<dbReference type="GO" id="GO:0003677">
    <property type="term" value="F:DNA binding"/>
    <property type="evidence" value="ECO:0007669"/>
    <property type="project" value="UniProtKB-KW"/>
</dbReference>
<dbReference type="AlphaFoldDB" id="A0AA91Z846"/>
<dbReference type="InterPro" id="IPR016032">
    <property type="entry name" value="Sig_transdc_resp-reg_C-effctor"/>
</dbReference>
<dbReference type="Proteomes" id="UP000344571">
    <property type="component" value="Chromosome"/>
</dbReference>
<dbReference type="RefSeq" id="WP_096344639.1">
    <property type="nucleotide sequence ID" value="NZ_CP033116.1"/>
</dbReference>
<keyword evidence="1" id="KW-0805">Transcription regulation</keyword>
<dbReference type="Pfam" id="PF25873">
    <property type="entry name" value="WHD_MalT"/>
    <property type="match status" value="1"/>
</dbReference>
<evidence type="ECO:0000313" key="7">
    <source>
        <dbReference type="Proteomes" id="UP000243750"/>
    </source>
</evidence>
<dbReference type="Pfam" id="PF00196">
    <property type="entry name" value="GerE"/>
    <property type="match status" value="1"/>
</dbReference>
<evidence type="ECO:0000256" key="2">
    <source>
        <dbReference type="ARBA" id="ARBA00023125"/>
    </source>
</evidence>
<dbReference type="InterPro" id="IPR000792">
    <property type="entry name" value="Tscrpt_reg_LuxR_C"/>
</dbReference>
<gene>
    <name evidence="5" type="ORF">CO192_00265</name>
    <name evidence="6" type="ORF">EAO82_00665</name>
</gene>
<dbReference type="SUPFAM" id="SSF46894">
    <property type="entry name" value="C-terminal effector domain of the bipartite response regulators"/>
    <property type="match status" value="1"/>
</dbReference>
<evidence type="ECO:0000256" key="1">
    <source>
        <dbReference type="ARBA" id="ARBA00023015"/>
    </source>
</evidence>
<dbReference type="Gene3D" id="3.40.50.300">
    <property type="entry name" value="P-loop containing nucleotide triphosphate hydrolases"/>
    <property type="match status" value="1"/>
</dbReference>
<dbReference type="PROSITE" id="PS50043">
    <property type="entry name" value="HTH_LUXR_2"/>
    <property type="match status" value="1"/>
</dbReference>
<keyword evidence="2" id="KW-0238">DNA-binding</keyword>
<dbReference type="InterPro" id="IPR027417">
    <property type="entry name" value="P-loop_NTPase"/>
</dbReference>
<dbReference type="PRINTS" id="PR00038">
    <property type="entry name" value="HTHLUXR"/>
</dbReference>
<dbReference type="Pfam" id="PF13401">
    <property type="entry name" value="AAA_22"/>
    <property type="match status" value="1"/>
</dbReference>
<evidence type="ECO:0000256" key="3">
    <source>
        <dbReference type="ARBA" id="ARBA00023163"/>
    </source>
</evidence>
<name>A0AA91Z846_9GAMM</name>
<evidence type="ECO:0000313" key="5">
    <source>
        <dbReference type="EMBL" id="PCD01432.1"/>
    </source>
</evidence>
<dbReference type="GO" id="GO:0016887">
    <property type="term" value="F:ATP hydrolysis activity"/>
    <property type="evidence" value="ECO:0007669"/>
    <property type="project" value="InterPro"/>
</dbReference>
<dbReference type="SMART" id="SM00421">
    <property type="entry name" value="HTH_LUXR"/>
    <property type="match status" value="1"/>
</dbReference>
<feature type="domain" description="HTH luxR-type" evidence="4">
    <location>
        <begin position="819"/>
        <end position="884"/>
    </location>
</feature>
<dbReference type="GO" id="GO:0006355">
    <property type="term" value="P:regulation of DNA-templated transcription"/>
    <property type="evidence" value="ECO:0007669"/>
    <property type="project" value="InterPro"/>
</dbReference>
<keyword evidence="8" id="KW-1185">Reference proteome</keyword>
<dbReference type="Gene3D" id="1.10.10.10">
    <property type="entry name" value="Winged helix-like DNA-binding domain superfamily/Winged helix DNA-binding domain"/>
    <property type="match status" value="1"/>
</dbReference>
<dbReference type="InterPro" id="IPR049945">
    <property type="entry name" value="AAA_22"/>
</dbReference>
<dbReference type="CDD" id="cd06170">
    <property type="entry name" value="LuxR_C_like"/>
    <property type="match status" value="1"/>
</dbReference>
<proteinExistence type="predicted"/>
<dbReference type="Proteomes" id="UP000243750">
    <property type="component" value="Unassembled WGS sequence"/>
</dbReference>
<dbReference type="PANTHER" id="PTHR44688:SF16">
    <property type="entry name" value="DNA-BINDING TRANSCRIPTIONAL ACTIVATOR DEVR_DOSR"/>
    <property type="match status" value="1"/>
</dbReference>
<dbReference type="Gene3D" id="1.25.40.10">
    <property type="entry name" value="Tetratricopeptide repeat domain"/>
    <property type="match status" value="1"/>
</dbReference>
<reference evidence="5 7" key="1">
    <citation type="submission" date="2017-09" db="EMBL/GenBank/DDBJ databases">
        <title>Bacterial and phytoplankton interrelationship in Kongsfjorden, an Arctic fjord.</title>
        <authorList>
            <person name="Sinha R."/>
            <person name="Krishnan K."/>
        </authorList>
    </citation>
    <scope>NUCLEOTIDE SEQUENCE [LARGE SCALE GENOMIC DNA]</scope>
    <source>
        <strain evidence="5 7">58</strain>
    </source>
</reference>
<evidence type="ECO:0000313" key="6">
    <source>
        <dbReference type="EMBL" id="QFY55011.1"/>
    </source>
</evidence>
<dbReference type="PANTHER" id="PTHR44688">
    <property type="entry name" value="DNA-BINDING TRANSCRIPTIONAL ACTIVATOR DEVR_DOSR"/>
    <property type="match status" value="1"/>
</dbReference>
<dbReference type="InterPro" id="IPR036388">
    <property type="entry name" value="WH-like_DNA-bd_sf"/>
</dbReference>
<dbReference type="SUPFAM" id="SSF52540">
    <property type="entry name" value="P-loop containing nucleoside triphosphate hydrolases"/>
    <property type="match status" value="1"/>
</dbReference>
<accession>A0AA91Z846</accession>